<dbReference type="GO" id="GO:0005576">
    <property type="term" value="C:extracellular region"/>
    <property type="evidence" value="ECO:0007669"/>
    <property type="project" value="UniProtKB-SubCell"/>
</dbReference>
<evidence type="ECO:0000259" key="5">
    <source>
        <dbReference type="Pfam" id="PF00669"/>
    </source>
</evidence>
<evidence type="ECO:0000256" key="3">
    <source>
        <dbReference type="ARBA" id="ARBA00023143"/>
    </source>
</evidence>
<evidence type="ECO:0000256" key="1">
    <source>
        <dbReference type="ARBA" id="ARBA00005709"/>
    </source>
</evidence>
<dbReference type="Gene3D" id="1.20.1330.10">
    <property type="entry name" value="f41 fragment of flagellin, N-terminal domain"/>
    <property type="match status" value="1"/>
</dbReference>
<keyword evidence="3 4" id="KW-0975">Bacterial flagellum</keyword>
<dbReference type="PANTHER" id="PTHR42792">
    <property type="entry name" value="FLAGELLIN"/>
    <property type="match status" value="1"/>
</dbReference>
<sequence length="251" mass="26396">MTTITNQINTHLTTQLDKVTSSQQKISSGFKINAAKDDAAGLQLSNRLLTQLNNLDNQARNTNDVISYYQVAQSGFSGLTEVAGRINELSIAAGNGSLDAAGRAAIAQEISGLGEQISLISAQTTFGGQPIFSSDSQLVGNLGFDPSAQNFTNSDLSSASGAQSVIMQSEQYLTNLNSASAAVGALQQQQLSDLSVQSSQKIANSTSLSAIKDTDFAAQISEYLKNKMQVEAAMSLKAQANLTSDVVKHLL</sequence>
<dbReference type="EMBL" id="AAOH01000002">
    <property type="protein sequence ID" value="EAR29543.1"/>
    <property type="molecule type" value="Genomic_DNA"/>
</dbReference>
<gene>
    <name evidence="7" type="ORF">PTD2_12024</name>
</gene>
<dbReference type="GO" id="GO:0009288">
    <property type="term" value="C:bacterial-type flagellum"/>
    <property type="evidence" value="ECO:0007669"/>
    <property type="project" value="UniProtKB-SubCell"/>
</dbReference>
<dbReference type="Pfam" id="PF00700">
    <property type="entry name" value="Flagellin_C"/>
    <property type="match status" value="1"/>
</dbReference>
<evidence type="ECO:0000313" key="7">
    <source>
        <dbReference type="EMBL" id="EAR29543.1"/>
    </source>
</evidence>
<proteinExistence type="inferred from homology"/>
<dbReference type="AlphaFoldDB" id="A4C6D9"/>
<comment type="subcellular location">
    <subcellularLocation>
        <location evidence="4">Secreted</location>
    </subcellularLocation>
    <subcellularLocation>
        <location evidence="4">Bacterial flagellum</location>
    </subcellularLocation>
</comment>
<evidence type="ECO:0000256" key="4">
    <source>
        <dbReference type="RuleBase" id="RU362073"/>
    </source>
</evidence>
<dbReference type="HOGENOM" id="CLU_1214131_0_0_6"/>
<keyword evidence="7" id="KW-0282">Flagellum</keyword>
<comment type="similarity">
    <text evidence="1 4">Belongs to the bacterial flagellin family.</text>
</comment>
<dbReference type="SUPFAM" id="SSF64518">
    <property type="entry name" value="Phase 1 flagellin"/>
    <property type="match status" value="1"/>
</dbReference>
<reference evidence="7 8" key="1">
    <citation type="submission" date="2006-02" db="EMBL/GenBank/DDBJ databases">
        <authorList>
            <person name="Moran M.A."/>
            <person name="Kjelleberg S."/>
            <person name="Egan S."/>
            <person name="Saunders N."/>
            <person name="Thomas T."/>
            <person name="Ferriera S."/>
            <person name="Johnson J."/>
            <person name="Kravitz S."/>
            <person name="Halpern A."/>
            <person name="Remington K."/>
            <person name="Beeson K."/>
            <person name="Tran B."/>
            <person name="Rogers Y.-H."/>
            <person name="Friedman R."/>
            <person name="Venter J.C."/>
        </authorList>
    </citation>
    <scope>NUCLEOTIDE SEQUENCE [LARGE SCALE GENOMIC DNA]</scope>
    <source>
        <strain evidence="7 8">D2</strain>
    </source>
</reference>
<feature type="domain" description="Flagellin C-terminal" evidence="6">
    <location>
        <begin position="170"/>
        <end position="247"/>
    </location>
</feature>
<keyword evidence="8" id="KW-1185">Reference proteome</keyword>
<dbReference type="Proteomes" id="UP000006201">
    <property type="component" value="Unassembled WGS sequence"/>
</dbReference>
<dbReference type="OrthoDB" id="9796789at2"/>
<dbReference type="InterPro" id="IPR046358">
    <property type="entry name" value="Flagellin_C"/>
</dbReference>
<accession>A4C6D9</accession>
<dbReference type="STRING" id="87626.PTD2_12024"/>
<feature type="domain" description="Flagellin N-terminal" evidence="5">
    <location>
        <begin position="5"/>
        <end position="134"/>
    </location>
</feature>
<evidence type="ECO:0000259" key="6">
    <source>
        <dbReference type="Pfam" id="PF00700"/>
    </source>
</evidence>
<comment type="caution">
    <text evidence="7">The sequence shown here is derived from an EMBL/GenBank/DDBJ whole genome shotgun (WGS) entry which is preliminary data.</text>
</comment>
<dbReference type="RefSeq" id="WP_009837417.1">
    <property type="nucleotide sequence ID" value="NZ_AAOH01000002.1"/>
</dbReference>
<keyword evidence="7" id="KW-0966">Cell projection</keyword>
<name>A4C6D9_9GAMM</name>
<dbReference type="InterPro" id="IPR001029">
    <property type="entry name" value="Flagellin_N"/>
</dbReference>
<dbReference type="GO" id="GO:0005198">
    <property type="term" value="F:structural molecule activity"/>
    <property type="evidence" value="ECO:0007669"/>
    <property type="project" value="UniProtKB-UniRule"/>
</dbReference>
<organism evidence="7 8">
    <name type="scientific">Pseudoalteromonas tunicata D2</name>
    <dbReference type="NCBI Taxonomy" id="87626"/>
    <lineage>
        <taxon>Bacteria</taxon>
        <taxon>Pseudomonadati</taxon>
        <taxon>Pseudomonadota</taxon>
        <taxon>Gammaproteobacteria</taxon>
        <taxon>Alteromonadales</taxon>
        <taxon>Pseudoalteromonadaceae</taxon>
        <taxon>Pseudoalteromonas</taxon>
    </lineage>
</organism>
<dbReference type="InterPro" id="IPR001492">
    <property type="entry name" value="Flagellin"/>
</dbReference>
<dbReference type="Pfam" id="PF00669">
    <property type="entry name" value="Flagellin_N"/>
    <property type="match status" value="1"/>
</dbReference>
<evidence type="ECO:0000313" key="8">
    <source>
        <dbReference type="Proteomes" id="UP000006201"/>
    </source>
</evidence>
<keyword evidence="2 4" id="KW-0964">Secreted</keyword>
<dbReference type="eggNOG" id="COG1344">
    <property type="taxonomic scope" value="Bacteria"/>
</dbReference>
<keyword evidence="7" id="KW-0969">Cilium</keyword>
<dbReference type="PANTHER" id="PTHR42792:SF2">
    <property type="entry name" value="FLAGELLIN"/>
    <property type="match status" value="1"/>
</dbReference>
<protein>
    <recommendedName>
        <fullName evidence="4">Flagellin</fullName>
    </recommendedName>
</protein>
<evidence type="ECO:0000256" key="2">
    <source>
        <dbReference type="ARBA" id="ARBA00022525"/>
    </source>
</evidence>
<comment type="function">
    <text evidence="4">Flagellin is the subunit protein which polymerizes to form the filaments of bacterial flagella.</text>
</comment>
<dbReference type="PRINTS" id="PR00207">
    <property type="entry name" value="FLAGELLIN"/>
</dbReference>